<evidence type="ECO:0000313" key="2">
    <source>
        <dbReference type="Proteomes" id="UP000322159"/>
    </source>
</evidence>
<dbReference type="OrthoDB" id="5118185at2"/>
<dbReference type="KEGG" id="lyk:FLP23_03520"/>
<name>A0A5C1Y897_9MICO</name>
<evidence type="ECO:0000313" key="1">
    <source>
        <dbReference type="EMBL" id="QEO09167.1"/>
    </source>
</evidence>
<dbReference type="EMBL" id="CP043504">
    <property type="protein sequence ID" value="QEO09167.1"/>
    <property type="molecule type" value="Genomic_DNA"/>
</dbReference>
<keyword evidence="2" id="KW-1185">Reference proteome</keyword>
<organism evidence="1 2">
    <name type="scientific">Protaetiibacter larvae</name>
    <dbReference type="NCBI Taxonomy" id="2592654"/>
    <lineage>
        <taxon>Bacteria</taxon>
        <taxon>Bacillati</taxon>
        <taxon>Actinomycetota</taxon>
        <taxon>Actinomycetes</taxon>
        <taxon>Micrococcales</taxon>
        <taxon>Microbacteriaceae</taxon>
        <taxon>Protaetiibacter</taxon>
    </lineage>
</organism>
<evidence type="ECO:0008006" key="3">
    <source>
        <dbReference type="Google" id="ProtNLM"/>
    </source>
</evidence>
<proteinExistence type="predicted"/>
<sequence>MPRHRPRRRVRFGELVDDAMLVARSAVRQQLKNLVIVRTLRDGADFELAWYADAARDEFASLADELEADAARITRTLTQITYKHGRAEHVADFQSHDARPLKRRRKVLLAQAARLRALAQDDAAVEGIIAEARTLALDDIAAAAAAVPGIAQPAPLSPSERRIALGDLVDDLLALQAERDATSD</sequence>
<accession>A0A5C1Y897</accession>
<gene>
    <name evidence="1" type="ORF">FLP23_03520</name>
</gene>
<dbReference type="RefSeq" id="WP_149324597.1">
    <property type="nucleotide sequence ID" value="NZ_CP043504.1"/>
</dbReference>
<protein>
    <recommendedName>
        <fullName evidence="3">Asparagine synthase</fullName>
    </recommendedName>
</protein>
<dbReference type="Proteomes" id="UP000322159">
    <property type="component" value="Chromosome"/>
</dbReference>
<reference evidence="1 2" key="1">
    <citation type="submission" date="2019-09" db="EMBL/GenBank/DDBJ databases">
        <title>Genome sequencing of strain KACC 19322.</title>
        <authorList>
            <person name="Heo J."/>
            <person name="Kim S.-J."/>
            <person name="Kim J.-S."/>
            <person name="Hong S.-B."/>
            <person name="Kwon S.-W."/>
        </authorList>
    </citation>
    <scope>NUCLEOTIDE SEQUENCE [LARGE SCALE GENOMIC DNA]</scope>
    <source>
        <strain evidence="1 2">KACC 19322</strain>
    </source>
</reference>
<dbReference type="AlphaFoldDB" id="A0A5C1Y897"/>